<dbReference type="InterPro" id="IPR003439">
    <property type="entry name" value="ABC_transporter-like_ATP-bd"/>
</dbReference>
<dbReference type="GO" id="GO:0016887">
    <property type="term" value="F:ATP hydrolysis activity"/>
    <property type="evidence" value="ECO:0007669"/>
    <property type="project" value="InterPro"/>
</dbReference>
<dbReference type="InterPro" id="IPR027417">
    <property type="entry name" value="P-loop_NTPase"/>
</dbReference>
<keyword evidence="7 13" id="KW-0067">ATP-binding</keyword>
<dbReference type="OrthoDB" id="501320at2"/>
<gene>
    <name evidence="13" type="ORF">A5889_000074</name>
    <name evidence="12" type="ORF">A5889_000764</name>
</gene>
<dbReference type="Proteomes" id="UP000196151">
    <property type="component" value="Chromosome"/>
</dbReference>
<dbReference type="InterPro" id="IPR050095">
    <property type="entry name" value="ECF_ABC_transporter_ATP-bd"/>
</dbReference>
<dbReference type="InterPro" id="IPR003593">
    <property type="entry name" value="AAA+_ATPase"/>
</dbReference>
<evidence type="ECO:0000256" key="2">
    <source>
        <dbReference type="ARBA" id="ARBA00005417"/>
    </source>
</evidence>
<keyword evidence="4" id="KW-1003">Cell membrane</keyword>
<reference evidence="13" key="3">
    <citation type="submission" date="2024-03" db="EMBL/GenBank/DDBJ databases">
        <title>The Genome Sequence of Enterococcus sp. DIV0238c.</title>
        <authorList>
            <consortium name="The Broad Institute Genomics Platform"/>
            <consortium name="The Broad Institute Microbial Omics Core"/>
            <consortium name="The Broad Institute Genomic Center for Infectious Diseases"/>
            <person name="Earl A."/>
            <person name="Manson A."/>
            <person name="Gilmore M."/>
            <person name="Schwartman J."/>
            <person name="Shea T."/>
            <person name="Abouelleil A."/>
            <person name="Cao P."/>
            <person name="Chapman S."/>
            <person name="Cusick C."/>
            <person name="Young S."/>
            <person name="Neafsey D."/>
            <person name="Nusbaum C."/>
            <person name="Birren B."/>
        </authorList>
    </citation>
    <scope>NUCLEOTIDE SEQUENCE</scope>
    <source>
        <strain evidence="13">9D6_DIV0238</strain>
    </source>
</reference>
<comment type="similarity">
    <text evidence="2">Belongs to the ABC transporter superfamily.</text>
</comment>
<evidence type="ECO:0000256" key="9">
    <source>
        <dbReference type="ARBA" id="ARBA00023136"/>
    </source>
</evidence>
<evidence type="ECO:0000256" key="5">
    <source>
        <dbReference type="ARBA" id="ARBA00022737"/>
    </source>
</evidence>
<keyword evidence="3" id="KW-0813">Transport</keyword>
<evidence type="ECO:0000313" key="13">
    <source>
        <dbReference type="EMBL" id="WYJ92595.1"/>
    </source>
</evidence>
<evidence type="ECO:0000256" key="4">
    <source>
        <dbReference type="ARBA" id="ARBA00022475"/>
    </source>
</evidence>
<evidence type="ECO:0000313" key="14">
    <source>
        <dbReference type="Proteomes" id="UP000196151"/>
    </source>
</evidence>
<keyword evidence="14" id="KW-1185">Reference proteome</keyword>
<comment type="subcellular location">
    <subcellularLocation>
        <location evidence="1">Cell membrane</location>
        <topology evidence="1">Peripheral membrane protein</topology>
    </subcellularLocation>
</comment>
<dbReference type="EMBL" id="NIBQ01000001">
    <property type="protein sequence ID" value="OUZ35288.1"/>
    <property type="molecule type" value="Genomic_DNA"/>
</dbReference>
<dbReference type="SUPFAM" id="SSF52540">
    <property type="entry name" value="P-loop containing nucleoside triphosphate hydrolases"/>
    <property type="match status" value="2"/>
</dbReference>
<evidence type="ECO:0000256" key="8">
    <source>
        <dbReference type="ARBA" id="ARBA00022967"/>
    </source>
</evidence>
<keyword evidence="8" id="KW-1278">Translocase</keyword>
<evidence type="ECO:0000313" key="12">
    <source>
        <dbReference type="EMBL" id="OUZ35288.1"/>
    </source>
</evidence>
<dbReference type="SMART" id="SM00382">
    <property type="entry name" value="AAA"/>
    <property type="match status" value="2"/>
</dbReference>
<dbReference type="PROSITE" id="PS50893">
    <property type="entry name" value="ABC_TRANSPORTER_2"/>
    <property type="match status" value="2"/>
</dbReference>
<evidence type="ECO:0000259" key="11">
    <source>
        <dbReference type="PROSITE" id="PS50893"/>
    </source>
</evidence>
<comment type="function">
    <text evidence="10">Probably part of an ABC transporter complex. Responsible for energy coupling to the transport system.</text>
</comment>
<dbReference type="InterPro" id="IPR017871">
    <property type="entry name" value="ABC_transporter-like_CS"/>
</dbReference>
<evidence type="ECO:0000256" key="7">
    <source>
        <dbReference type="ARBA" id="ARBA00022840"/>
    </source>
</evidence>
<dbReference type="PANTHER" id="PTHR43553">
    <property type="entry name" value="HEAVY METAL TRANSPORTER"/>
    <property type="match status" value="1"/>
</dbReference>
<dbReference type="EMBL" id="CP147246">
    <property type="protein sequence ID" value="WYJ92595.1"/>
    <property type="molecule type" value="Genomic_DNA"/>
</dbReference>
<dbReference type="GO" id="GO:0005524">
    <property type="term" value="F:ATP binding"/>
    <property type="evidence" value="ECO:0007669"/>
    <property type="project" value="UniProtKB-KW"/>
</dbReference>
<evidence type="ECO:0000256" key="10">
    <source>
        <dbReference type="ARBA" id="ARBA00025157"/>
    </source>
</evidence>
<dbReference type="PANTHER" id="PTHR43553:SF23">
    <property type="entry name" value="ABC TRANSPORTER ATP-BINDING COMPONENT"/>
    <property type="match status" value="1"/>
</dbReference>
<organism evidence="12">
    <name type="scientific">Candidatus Enterococcus dunnyi</name>
    <dbReference type="NCBI Taxonomy" id="1834192"/>
    <lineage>
        <taxon>Bacteria</taxon>
        <taxon>Bacillati</taxon>
        <taxon>Bacillota</taxon>
        <taxon>Bacilli</taxon>
        <taxon>Lactobacillales</taxon>
        <taxon>Enterococcaceae</taxon>
        <taxon>Enterococcus</taxon>
    </lineage>
</organism>
<reference evidence="12" key="1">
    <citation type="submission" date="2017-05" db="EMBL/GenBank/DDBJ databases">
        <title>The Genome Sequence of Enterococcus sp. 9D6_DIV0238.</title>
        <authorList>
            <consortium name="The Broad Institute Genomics Platform"/>
            <consortium name="The Broad Institute Genomic Center for Infectious Diseases"/>
            <person name="Earl A."/>
            <person name="Manson A."/>
            <person name="Schwartman J."/>
            <person name="Gilmore M."/>
            <person name="Abouelleil A."/>
            <person name="Cao P."/>
            <person name="Chapman S."/>
            <person name="Cusick C."/>
            <person name="Shea T."/>
            <person name="Young S."/>
            <person name="Neafsey D."/>
            <person name="Nusbaum C."/>
            <person name="Birren B."/>
        </authorList>
    </citation>
    <scope>NUCLEOTIDE SEQUENCE [LARGE SCALE GENOMIC DNA]</scope>
    <source>
        <strain evidence="12">9D6_DIV0238</strain>
    </source>
</reference>
<accession>A0A200JDK9</accession>
<proteinExistence type="inferred from homology"/>
<keyword evidence="5" id="KW-0677">Repeat</keyword>
<dbReference type="Pfam" id="PF00005">
    <property type="entry name" value="ABC_tran"/>
    <property type="match status" value="2"/>
</dbReference>
<dbReference type="RefSeq" id="WP_087639905.1">
    <property type="nucleotide sequence ID" value="NZ_CP147246.1"/>
</dbReference>
<feature type="domain" description="ABC transporter" evidence="11">
    <location>
        <begin position="262"/>
        <end position="474"/>
    </location>
</feature>
<dbReference type="AlphaFoldDB" id="A0A200JDK9"/>
<protein>
    <submittedName>
        <fullName evidence="13">Energy-coupling factor transport system ATP-binding protein</fullName>
    </submittedName>
</protein>
<name>A0A200JDK9_9ENTE</name>
<keyword evidence="9" id="KW-0472">Membrane</keyword>
<dbReference type="InterPro" id="IPR015856">
    <property type="entry name" value="ABC_transpr_CbiO/EcfA_su"/>
</dbReference>
<dbReference type="GO" id="GO:0043190">
    <property type="term" value="C:ATP-binding cassette (ABC) transporter complex"/>
    <property type="evidence" value="ECO:0007669"/>
    <property type="project" value="TreeGrafter"/>
</dbReference>
<dbReference type="GO" id="GO:0042626">
    <property type="term" value="F:ATPase-coupled transmembrane transporter activity"/>
    <property type="evidence" value="ECO:0007669"/>
    <property type="project" value="TreeGrafter"/>
</dbReference>
<evidence type="ECO:0000256" key="3">
    <source>
        <dbReference type="ARBA" id="ARBA00022448"/>
    </source>
</evidence>
<reference evidence="13" key="2">
    <citation type="submission" date="2017-05" db="EMBL/GenBank/DDBJ databases">
        <authorList>
            <consortium name="The Broad Institute Genomics Platform"/>
            <consortium name="The Broad Institute Genomic Center for Infectious Diseases"/>
            <person name="Earl A."/>
            <person name="Manson A."/>
            <person name="Schwartman J."/>
            <person name="Gilmore M."/>
            <person name="Abouelleil A."/>
            <person name="Cao P."/>
            <person name="Chapman S."/>
            <person name="Cusick C."/>
            <person name="Shea T."/>
            <person name="Young S."/>
            <person name="Neafsey D."/>
            <person name="Nusbaum C."/>
            <person name="Birren B."/>
        </authorList>
    </citation>
    <scope>NUCLEOTIDE SEQUENCE</scope>
    <source>
        <strain evidence="13">9D6_DIV0238</strain>
    </source>
</reference>
<evidence type="ECO:0000256" key="1">
    <source>
        <dbReference type="ARBA" id="ARBA00004202"/>
    </source>
</evidence>
<evidence type="ECO:0000256" key="6">
    <source>
        <dbReference type="ARBA" id="ARBA00022741"/>
    </source>
</evidence>
<sequence length="479" mass="54480">MIDLKKMTFAYEDKETVIKSIDLSVQPGEFIVLCGKSGCGKSTLLRLLNGLIPELYTGDLTGEGTILGHDFLTKEFNQYVRDIGTVFQNPKTQFFTNDVYSELAFAMENYGIPRTEIIERINEITELFSLTPFLDRSMFHLSGGQKQLIAFASASMLEHRLFLLDEPSSNLDGETVEKLKEYLQIFKNLGMTIIVSEHRLYYLKELVDRYILMDEGEIVAQYTRQEMNEKSPDEIGQLGLRSLKQTTFIKKESQKVSREHVLTCQNLDFYYRRSGSVSVRIPDLELASSSVTGIIGHNGAGKSTFSKLISGLIKPRSGKILLNQKTMTPKELIKESFVVMQDVNLQLFFETVEKEICLHAKESEEIDQIIAMLHLEPLLFRHPQTLSGGEKQRVAIASAVLSGKKIIIFDEPTSGLDLMHMEEVAATIRWLKERDILVLIISHDKEFLSQTCQRIVHFDQGEIIDDYFIENTEIDHGGK</sequence>
<dbReference type="CDD" id="cd03225">
    <property type="entry name" value="ABC_cobalt_CbiO_domain1"/>
    <property type="match status" value="1"/>
</dbReference>
<keyword evidence="6" id="KW-0547">Nucleotide-binding</keyword>
<dbReference type="PROSITE" id="PS00211">
    <property type="entry name" value="ABC_TRANSPORTER_1"/>
    <property type="match status" value="2"/>
</dbReference>
<dbReference type="Gene3D" id="3.40.50.300">
    <property type="entry name" value="P-loop containing nucleotide triphosphate hydrolases"/>
    <property type="match status" value="2"/>
</dbReference>
<feature type="domain" description="ABC transporter" evidence="11">
    <location>
        <begin position="2"/>
        <end position="240"/>
    </location>
</feature>